<sequence>MPFGPTHDLIKTLSTWTLDAFFQSITSTNANVVPKAGPLIVASTHWNMIMDPALLSTRLTHGRKLHYWSKNTLFKNPIIKFILIDSGNIPVDRTTKNNQLLFKGTFDVLKLGEAVALFPEGTSYTQPRIMQIKDGIGWTALEYAKNLRLTGNSLSGSPETAAGLTTVPGPPAQDVTIVIVGLNYTEKDAYRSSVQLEYAQPITLSADLVVKFMSEGEGEAKVAVKELVGELERRLRSVTVNAPDWPTLWCVKIVREMIWADGHGPMETYRDSMQRLINLLALDSAHSSPALTSLHADLLAYHDQLKAAHTTHRIFAQAFRSSATGLLAARLTAVAEICMRWPFFFVPAIAHLPIYAGSYLGSRLQPLEPESMAQNMAAVGMFAGLASVPVYVCLLSSLLLKGSDRSLLARVLAWALSLGFLLVLRAIHDRLVDGFYDAYKRLKLVLRLDQDKLEVLKACRQKCEEGWDQVLTADQEDLVKVLRSRGGRFEGGGGGVRLKKD</sequence>
<feature type="transmembrane region" description="Helical" evidence="1">
    <location>
        <begin position="376"/>
        <end position="400"/>
    </location>
</feature>
<dbReference type="PANTHER" id="PTHR31605">
    <property type="entry name" value="GLYCEROL-3-PHOSPHATE O-ACYLTRANSFERASE 1"/>
    <property type="match status" value="1"/>
</dbReference>
<dbReference type="GO" id="GO:0008654">
    <property type="term" value="P:phospholipid biosynthetic process"/>
    <property type="evidence" value="ECO:0007669"/>
    <property type="project" value="TreeGrafter"/>
</dbReference>
<keyword evidence="1" id="KW-1133">Transmembrane helix</keyword>
<dbReference type="PANTHER" id="PTHR31605:SF0">
    <property type="entry name" value="GLYCEROL-3-PHOSPHATE O-ACYLTRANSFERASE 1"/>
    <property type="match status" value="1"/>
</dbReference>
<proteinExistence type="predicted"/>
<keyword evidence="1" id="KW-0812">Transmembrane</keyword>
<dbReference type="Pfam" id="PF01553">
    <property type="entry name" value="Acyltransferase"/>
    <property type="match status" value="1"/>
</dbReference>
<keyword evidence="1" id="KW-0472">Membrane</keyword>
<dbReference type="InterPro" id="IPR002123">
    <property type="entry name" value="Plipid/glycerol_acylTrfase"/>
</dbReference>
<dbReference type="SMART" id="SM00563">
    <property type="entry name" value="PlsC"/>
    <property type="match status" value="1"/>
</dbReference>
<gene>
    <name evidence="3" type="ORF">CROQUDRAFT_272796</name>
</gene>
<dbReference type="GO" id="GO:0004366">
    <property type="term" value="F:glycerol-3-phosphate O-acyltransferase activity"/>
    <property type="evidence" value="ECO:0007669"/>
    <property type="project" value="TreeGrafter"/>
</dbReference>
<dbReference type="AlphaFoldDB" id="A0A9P6NCI6"/>
<evidence type="ECO:0000313" key="3">
    <source>
        <dbReference type="EMBL" id="KAG0141664.1"/>
    </source>
</evidence>
<accession>A0A9P6NCI6</accession>
<evidence type="ECO:0000256" key="1">
    <source>
        <dbReference type="SAM" id="Phobius"/>
    </source>
</evidence>
<name>A0A9P6NCI6_9BASI</name>
<comment type="caution">
    <text evidence="3">The sequence shown here is derived from an EMBL/GenBank/DDBJ whole genome shotgun (WGS) entry which is preliminary data.</text>
</comment>
<dbReference type="GO" id="GO:0016287">
    <property type="term" value="F:glycerone-phosphate O-acyltransferase activity"/>
    <property type="evidence" value="ECO:0007669"/>
    <property type="project" value="TreeGrafter"/>
</dbReference>
<evidence type="ECO:0000259" key="2">
    <source>
        <dbReference type="SMART" id="SM00563"/>
    </source>
</evidence>
<keyword evidence="4" id="KW-1185">Reference proteome</keyword>
<protein>
    <recommendedName>
        <fullName evidence="2">Phospholipid/glycerol acyltransferase domain-containing protein</fullName>
    </recommendedName>
</protein>
<dbReference type="Proteomes" id="UP000886653">
    <property type="component" value="Unassembled WGS sequence"/>
</dbReference>
<feature type="transmembrane region" description="Helical" evidence="1">
    <location>
        <begin position="407"/>
        <end position="427"/>
    </location>
</feature>
<organism evidence="3 4">
    <name type="scientific">Cronartium quercuum f. sp. fusiforme G11</name>
    <dbReference type="NCBI Taxonomy" id="708437"/>
    <lineage>
        <taxon>Eukaryota</taxon>
        <taxon>Fungi</taxon>
        <taxon>Dikarya</taxon>
        <taxon>Basidiomycota</taxon>
        <taxon>Pucciniomycotina</taxon>
        <taxon>Pucciniomycetes</taxon>
        <taxon>Pucciniales</taxon>
        <taxon>Coleosporiaceae</taxon>
        <taxon>Cronartium</taxon>
    </lineage>
</organism>
<feature type="domain" description="Phospholipid/glycerol acyltransferase" evidence="2">
    <location>
        <begin position="39"/>
        <end position="185"/>
    </location>
</feature>
<dbReference type="OrthoDB" id="1044435at2759"/>
<reference evidence="3" key="1">
    <citation type="submission" date="2013-11" db="EMBL/GenBank/DDBJ databases">
        <title>Genome sequence of the fusiform rust pathogen reveals effectors for host alternation and coevolution with pine.</title>
        <authorList>
            <consortium name="DOE Joint Genome Institute"/>
            <person name="Smith K."/>
            <person name="Pendleton A."/>
            <person name="Kubisiak T."/>
            <person name="Anderson C."/>
            <person name="Salamov A."/>
            <person name="Aerts A."/>
            <person name="Riley R."/>
            <person name="Clum A."/>
            <person name="Lindquist E."/>
            <person name="Ence D."/>
            <person name="Campbell M."/>
            <person name="Kronenberg Z."/>
            <person name="Feau N."/>
            <person name="Dhillon B."/>
            <person name="Hamelin R."/>
            <person name="Burleigh J."/>
            <person name="Smith J."/>
            <person name="Yandell M."/>
            <person name="Nelson C."/>
            <person name="Grigoriev I."/>
            <person name="Davis J."/>
        </authorList>
    </citation>
    <scope>NUCLEOTIDE SEQUENCE</scope>
    <source>
        <strain evidence="3">G11</strain>
    </source>
</reference>
<dbReference type="EMBL" id="MU167376">
    <property type="protein sequence ID" value="KAG0141664.1"/>
    <property type="molecule type" value="Genomic_DNA"/>
</dbReference>
<evidence type="ECO:0000313" key="4">
    <source>
        <dbReference type="Proteomes" id="UP000886653"/>
    </source>
</evidence>
<dbReference type="InterPro" id="IPR052744">
    <property type="entry name" value="GPAT/DAPAT"/>
</dbReference>
<dbReference type="SUPFAM" id="SSF69593">
    <property type="entry name" value="Glycerol-3-phosphate (1)-acyltransferase"/>
    <property type="match status" value="1"/>
</dbReference>